<keyword evidence="6 10" id="KW-0812">Transmembrane</keyword>
<dbReference type="NCBIfam" id="TIGR00797">
    <property type="entry name" value="matE"/>
    <property type="match status" value="1"/>
</dbReference>
<evidence type="ECO:0000313" key="11">
    <source>
        <dbReference type="EMBL" id="MPM59948.1"/>
    </source>
</evidence>
<feature type="transmembrane region" description="Helical" evidence="10">
    <location>
        <begin position="99"/>
        <end position="121"/>
    </location>
</feature>
<comment type="similarity">
    <text evidence="2">Belongs to the multi antimicrobial extrusion (MATE) (TC 2.A.66.1) family. MepA subfamily.</text>
</comment>
<dbReference type="PIRSF" id="PIRSF006603">
    <property type="entry name" value="DinF"/>
    <property type="match status" value="1"/>
</dbReference>
<accession>A0A645B4H5</accession>
<name>A0A645B4H5_9ZZZZ</name>
<dbReference type="AlphaFoldDB" id="A0A645B4H5"/>
<feature type="transmembrane region" description="Helical" evidence="10">
    <location>
        <begin position="199"/>
        <end position="220"/>
    </location>
</feature>
<gene>
    <name evidence="11" type="primary">mepA_61</name>
    <name evidence="11" type="ORF">SDC9_106794</name>
</gene>
<dbReference type="GO" id="GO:0005886">
    <property type="term" value="C:plasma membrane"/>
    <property type="evidence" value="ECO:0007669"/>
    <property type="project" value="UniProtKB-SubCell"/>
</dbReference>
<dbReference type="InterPro" id="IPR045070">
    <property type="entry name" value="MATE_MepA-like"/>
</dbReference>
<organism evidence="11">
    <name type="scientific">bioreactor metagenome</name>
    <dbReference type="NCBI Taxonomy" id="1076179"/>
    <lineage>
        <taxon>unclassified sequences</taxon>
        <taxon>metagenomes</taxon>
        <taxon>ecological metagenomes</taxon>
    </lineage>
</organism>
<feature type="transmembrane region" description="Helical" evidence="10">
    <location>
        <begin position="283"/>
        <end position="305"/>
    </location>
</feature>
<reference evidence="11" key="1">
    <citation type="submission" date="2019-08" db="EMBL/GenBank/DDBJ databases">
        <authorList>
            <person name="Kucharzyk K."/>
            <person name="Murdoch R.W."/>
            <person name="Higgins S."/>
            <person name="Loffler F."/>
        </authorList>
    </citation>
    <scope>NUCLEOTIDE SEQUENCE</scope>
</reference>
<feature type="transmembrane region" description="Helical" evidence="10">
    <location>
        <begin position="404"/>
        <end position="421"/>
    </location>
</feature>
<dbReference type="GO" id="GO:0042910">
    <property type="term" value="F:xenobiotic transmembrane transporter activity"/>
    <property type="evidence" value="ECO:0007669"/>
    <property type="project" value="InterPro"/>
</dbReference>
<evidence type="ECO:0000256" key="9">
    <source>
        <dbReference type="ARBA" id="ARBA00023251"/>
    </source>
</evidence>
<evidence type="ECO:0000256" key="10">
    <source>
        <dbReference type="SAM" id="Phobius"/>
    </source>
</evidence>
<feature type="transmembrane region" description="Helical" evidence="10">
    <location>
        <begin position="61"/>
        <end position="87"/>
    </location>
</feature>
<dbReference type="PANTHER" id="PTHR43823">
    <property type="entry name" value="SPORULATION PROTEIN YKVU"/>
    <property type="match status" value="1"/>
</dbReference>
<keyword evidence="5" id="KW-1003">Cell membrane</keyword>
<protein>
    <recommendedName>
        <fullName evidence="3">Multidrug export protein MepA</fullName>
    </recommendedName>
</protein>
<keyword evidence="8 10" id="KW-0472">Membrane</keyword>
<dbReference type="Pfam" id="PF01554">
    <property type="entry name" value="MatE"/>
    <property type="match status" value="2"/>
</dbReference>
<feature type="transmembrane region" description="Helical" evidence="10">
    <location>
        <begin position="20"/>
        <end position="41"/>
    </location>
</feature>
<evidence type="ECO:0000256" key="6">
    <source>
        <dbReference type="ARBA" id="ARBA00022692"/>
    </source>
</evidence>
<evidence type="ECO:0000256" key="1">
    <source>
        <dbReference type="ARBA" id="ARBA00004651"/>
    </source>
</evidence>
<dbReference type="CDD" id="cd13143">
    <property type="entry name" value="MATE_MepA_like"/>
    <property type="match status" value="1"/>
</dbReference>
<sequence length="462" mass="50000">MEETVLKNENIMEYEPIGKLLRKFAIPSIIAMLVNSIYNIVDQIFIGQGVGYLGNAATTVALPILNITLAVAMLIGVGGNAFAAIKLGEKNKDTAERTLGTVFFTSVVVGILMVVLTLFFLSPLLNLFGATENNFAYAYDYASITIIGTPFILIGISLSNFARTDGSPRISMMTMLVGAIMNTILDPIFIFVFKWGVKGAAIATIMGQIVSAILLTLYFVKKGNIRLKREYIRFNLPLIKQSVALGTSSCITQASAVVLQIILNNSLVKYGNMSEVGGDVALSAMGVVLKVSMILLAVNIGIATGAQPILGYNRGAGNYTRIRKTYLLAIAVATVISLAGWFACISFPETIISIFGNDNAQFTKFGTRCLRIYMFGIFTSGFQMITTTYFQATGQAAKASILSMLRQLILLIPLIVILPLFMGLDGIIFSGPIADFTSTIIILIFAGFEMVKLNKHVQEEKA</sequence>
<evidence type="ECO:0000256" key="2">
    <source>
        <dbReference type="ARBA" id="ARBA00008417"/>
    </source>
</evidence>
<keyword evidence="4" id="KW-0813">Transport</keyword>
<dbReference type="GO" id="GO:0015297">
    <property type="term" value="F:antiporter activity"/>
    <property type="evidence" value="ECO:0007669"/>
    <property type="project" value="InterPro"/>
</dbReference>
<feature type="transmembrane region" description="Helical" evidence="10">
    <location>
        <begin position="326"/>
        <end position="352"/>
    </location>
</feature>
<evidence type="ECO:0000256" key="3">
    <source>
        <dbReference type="ARBA" id="ARBA00022106"/>
    </source>
</evidence>
<dbReference type="InterPro" id="IPR051327">
    <property type="entry name" value="MATE_MepA_subfamily"/>
</dbReference>
<keyword evidence="9" id="KW-0046">Antibiotic resistance</keyword>
<evidence type="ECO:0000256" key="5">
    <source>
        <dbReference type="ARBA" id="ARBA00022475"/>
    </source>
</evidence>
<dbReference type="InterPro" id="IPR048279">
    <property type="entry name" value="MdtK-like"/>
</dbReference>
<feature type="transmembrane region" description="Helical" evidence="10">
    <location>
        <begin position="372"/>
        <end position="392"/>
    </location>
</feature>
<proteinExistence type="inferred from homology"/>
<evidence type="ECO:0000256" key="8">
    <source>
        <dbReference type="ARBA" id="ARBA00023136"/>
    </source>
</evidence>
<evidence type="ECO:0000256" key="7">
    <source>
        <dbReference type="ARBA" id="ARBA00022989"/>
    </source>
</evidence>
<feature type="transmembrane region" description="Helical" evidence="10">
    <location>
        <begin position="141"/>
        <end position="161"/>
    </location>
</feature>
<evidence type="ECO:0000256" key="4">
    <source>
        <dbReference type="ARBA" id="ARBA00022448"/>
    </source>
</evidence>
<feature type="transmembrane region" description="Helical" evidence="10">
    <location>
        <begin position="427"/>
        <end position="448"/>
    </location>
</feature>
<dbReference type="InterPro" id="IPR002528">
    <property type="entry name" value="MATE_fam"/>
</dbReference>
<comment type="subcellular location">
    <subcellularLocation>
        <location evidence="1">Cell membrane</location>
        <topology evidence="1">Multi-pass membrane protein</topology>
    </subcellularLocation>
</comment>
<feature type="transmembrane region" description="Helical" evidence="10">
    <location>
        <begin position="241"/>
        <end position="263"/>
    </location>
</feature>
<dbReference type="PANTHER" id="PTHR43823:SF3">
    <property type="entry name" value="MULTIDRUG EXPORT PROTEIN MEPA"/>
    <property type="match status" value="1"/>
</dbReference>
<keyword evidence="7 10" id="KW-1133">Transmembrane helix</keyword>
<dbReference type="EMBL" id="VSSQ01017542">
    <property type="protein sequence ID" value="MPM59948.1"/>
    <property type="molecule type" value="Genomic_DNA"/>
</dbReference>
<dbReference type="GO" id="GO:0046677">
    <property type="term" value="P:response to antibiotic"/>
    <property type="evidence" value="ECO:0007669"/>
    <property type="project" value="UniProtKB-KW"/>
</dbReference>
<feature type="transmembrane region" description="Helical" evidence="10">
    <location>
        <begin position="173"/>
        <end position="193"/>
    </location>
</feature>
<comment type="caution">
    <text evidence="11">The sequence shown here is derived from an EMBL/GenBank/DDBJ whole genome shotgun (WGS) entry which is preliminary data.</text>
</comment>